<dbReference type="PANTHER" id="PTHR13027">
    <property type="entry name" value="SAND PROTEIN-RELATED"/>
    <property type="match status" value="1"/>
</dbReference>
<dbReference type="Pfam" id="PF19036">
    <property type="entry name" value="Fuz_longin_1"/>
    <property type="match status" value="1"/>
</dbReference>
<gene>
    <name evidence="3" type="ORF">ACHHYP_06852</name>
</gene>
<dbReference type="InterPro" id="IPR004353">
    <property type="entry name" value="Mon1"/>
</dbReference>
<dbReference type="GO" id="GO:0016192">
    <property type="term" value="P:vesicle-mediated transport"/>
    <property type="evidence" value="ECO:0007669"/>
    <property type="project" value="InterPro"/>
</dbReference>
<dbReference type="Pfam" id="PF19037">
    <property type="entry name" value="Fuz_longin_2"/>
    <property type="match status" value="1"/>
</dbReference>
<dbReference type="PANTHER" id="PTHR13027:SF7">
    <property type="entry name" value="VACUOLAR FUSION PROTEIN MON1 HOMOLOG"/>
    <property type="match status" value="1"/>
</dbReference>
<feature type="domain" description="FUZ/MON1/HPS1 first Longin" evidence="1">
    <location>
        <begin position="6"/>
        <end position="122"/>
    </location>
</feature>
<accession>A0A1V9YRK8</accession>
<feature type="domain" description="FUZ/MON1/HPS1 second Longin" evidence="2">
    <location>
        <begin position="160"/>
        <end position="255"/>
    </location>
</feature>
<reference evidence="3 4" key="1">
    <citation type="journal article" date="2014" name="Genome Biol. Evol.">
        <title>The secreted proteins of Achlya hypogyna and Thraustotheca clavata identify the ancestral oomycete secretome and reveal gene acquisitions by horizontal gene transfer.</title>
        <authorList>
            <person name="Misner I."/>
            <person name="Blouin N."/>
            <person name="Leonard G."/>
            <person name="Richards T.A."/>
            <person name="Lane C.E."/>
        </authorList>
    </citation>
    <scope>NUCLEOTIDE SEQUENCE [LARGE SCALE GENOMIC DNA]</scope>
    <source>
        <strain evidence="3 4">ATCC 48635</strain>
    </source>
</reference>
<dbReference type="InterPro" id="IPR043971">
    <property type="entry name" value="FUZ/MON1/HPS1_longin_2"/>
</dbReference>
<evidence type="ECO:0000313" key="3">
    <source>
        <dbReference type="EMBL" id="OQR88332.1"/>
    </source>
</evidence>
<dbReference type="PRINTS" id="PR01546">
    <property type="entry name" value="YEAST73DUF"/>
</dbReference>
<organism evidence="3 4">
    <name type="scientific">Achlya hypogyna</name>
    <name type="common">Oomycete</name>
    <name type="synonym">Protoachlya hypogyna</name>
    <dbReference type="NCBI Taxonomy" id="1202772"/>
    <lineage>
        <taxon>Eukaryota</taxon>
        <taxon>Sar</taxon>
        <taxon>Stramenopiles</taxon>
        <taxon>Oomycota</taxon>
        <taxon>Saprolegniomycetes</taxon>
        <taxon>Saprolegniales</taxon>
        <taxon>Achlyaceae</taxon>
        <taxon>Achlya</taxon>
    </lineage>
</organism>
<comment type="caution">
    <text evidence="3">The sequence shown here is derived from an EMBL/GenBank/DDBJ whole genome shotgun (WGS) entry which is preliminary data.</text>
</comment>
<dbReference type="InterPro" id="IPR043972">
    <property type="entry name" value="FUZ/MON1/HPS1_longin_1"/>
</dbReference>
<dbReference type="AlphaFoldDB" id="A0A1V9YRK8"/>
<keyword evidence="4" id="KW-1185">Reference proteome</keyword>
<dbReference type="EMBL" id="JNBR01001383">
    <property type="protein sequence ID" value="OQR88332.1"/>
    <property type="molecule type" value="Genomic_DNA"/>
</dbReference>
<dbReference type="STRING" id="1202772.A0A1V9YRK8"/>
<dbReference type="Proteomes" id="UP000243579">
    <property type="component" value="Unassembled WGS sequence"/>
</dbReference>
<sequence>MQPEVHVLSAAGKPIFSTAAPDDGAHASLSGLIQGISSFSKDTLRVIKTKATTLHFLPCPPLLFFCAVPRHLHGLNVSRLLHLIKHHVLFFLTENGLRLVESNPNYDLRHLLQGTEGLLASLTRSWTETVWAQIDASGIRVWPMTEEARQTLQCSMDAPGLLFGLLLRHDHVLAYRQGHKDHPLPIEDIHVLSHVVRHMPSFRTTESWTPICLPSFNSAGFVYAYIVFTTLDICTILISTNESQTQFHTFQDLHNEHISRALIQLVSTSPPIVALTPLPISHYLPPQYQPLLVHFLYQHGRTHQVVYPSFQGLDDVCLFLTNGTDATACEDPAFQQEILRHYHTLHRHLHGADHRSAIRRVGVASPKDSEPVASVYFFRTDTLLVMGRVLEKQAGIIYICCEALVTAEDADVICDRLVARVYNTAMYSL</sequence>
<evidence type="ECO:0000259" key="2">
    <source>
        <dbReference type="Pfam" id="PF19037"/>
    </source>
</evidence>
<proteinExistence type="predicted"/>
<evidence type="ECO:0000313" key="4">
    <source>
        <dbReference type="Proteomes" id="UP000243579"/>
    </source>
</evidence>
<dbReference type="GO" id="GO:0006623">
    <property type="term" value="P:protein targeting to vacuole"/>
    <property type="evidence" value="ECO:0007669"/>
    <property type="project" value="InterPro"/>
</dbReference>
<protein>
    <submittedName>
        <fullName evidence="3">SAND-like</fullName>
    </submittedName>
</protein>
<name>A0A1V9YRK8_ACHHY</name>
<dbReference type="OrthoDB" id="272411at2759"/>
<evidence type="ECO:0000259" key="1">
    <source>
        <dbReference type="Pfam" id="PF19036"/>
    </source>
</evidence>